<reference evidence="2" key="1">
    <citation type="submission" date="2023-03" db="EMBL/GenBank/DDBJ databases">
        <authorList>
            <person name="Steffen K."/>
            <person name="Cardenas P."/>
        </authorList>
    </citation>
    <scope>NUCLEOTIDE SEQUENCE</scope>
</reference>
<proteinExistence type="predicted"/>
<dbReference type="Proteomes" id="UP001174909">
    <property type="component" value="Unassembled WGS sequence"/>
</dbReference>
<comment type="caution">
    <text evidence="2">The sequence shown here is derived from an EMBL/GenBank/DDBJ whole genome shotgun (WGS) entry which is preliminary data.</text>
</comment>
<keyword evidence="3" id="KW-1185">Reference proteome</keyword>
<name>A0AA35WQB4_GEOBA</name>
<organism evidence="2 3">
    <name type="scientific">Geodia barretti</name>
    <name type="common">Barrett's horny sponge</name>
    <dbReference type="NCBI Taxonomy" id="519541"/>
    <lineage>
        <taxon>Eukaryota</taxon>
        <taxon>Metazoa</taxon>
        <taxon>Porifera</taxon>
        <taxon>Demospongiae</taxon>
        <taxon>Heteroscleromorpha</taxon>
        <taxon>Tetractinellida</taxon>
        <taxon>Astrophorina</taxon>
        <taxon>Geodiidae</taxon>
        <taxon>Geodia</taxon>
    </lineage>
</organism>
<keyword evidence="1" id="KW-1133">Transmembrane helix</keyword>
<evidence type="ECO:0000313" key="3">
    <source>
        <dbReference type="Proteomes" id="UP001174909"/>
    </source>
</evidence>
<keyword evidence="1" id="KW-0812">Transmembrane</keyword>
<gene>
    <name evidence="2" type="ORF">GBAR_LOCUS16974</name>
</gene>
<dbReference type="AlphaFoldDB" id="A0AA35WQB4"/>
<protein>
    <submittedName>
        <fullName evidence="2">Uncharacterized protein</fullName>
    </submittedName>
</protein>
<evidence type="ECO:0000313" key="2">
    <source>
        <dbReference type="EMBL" id="CAI8029903.1"/>
    </source>
</evidence>
<dbReference type="EMBL" id="CASHTH010002444">
    <property type="protein sequence ID" value="CAI8029903.1"/>
    <property type="molecule type" value="Genomic_DNA"/>
</dbReference>
<sequence>MVRSEVGEVLLTGNSTFHPFPSALSFPAGIPNDGIPIEDVVTVSVALTVVYVILATTGLVFAVGCLLFNIIFRQRRCNNCLKTQGFFLPLAKGAV</sequence>
<feature type="transmembrane region" description="Helical" evidence="1">
    <location>
        <begin position="49"/>
        <end position="72"/>
    </location>
</feature>
<evidence type="ECO:0000256" key="1">
    <source>
        <dbReference type="SAM" id="Phobius"/>
    </source>
</evidence>
<accession>A0AA35WQB4</accession>
<keyword evidence="1" id="KW-0472">Membrane</keyword>